<accession>A0ABP3K2F8</accession>
<gene>
    <name evidence="3" type="primary">gerD</name>
    <name evidence="3" type="ORF">GCM10008935_24930</name>
</gene>
<dbReference type="Pfam" id="PF17898">
    <property type="entry name" value="GerD"/>
    <property type="match status" value="1"/>
</dbReference>
<protein>
    <submittedName>
        <fullName evidence="3">Spore germination protein GerD</fullName>
    </submittedName>
</protein>
<organism evidence="3 4">
    <name type="scientific">Alkalibacillus silvisoli</name>
    <dbReference type="NCBI Taxonomy" id="392823"/>
    <lineage>
        <taxon>Bacteria</taxon>
        <taxon>Bacillati</taxon>
        <taxon>Bacillota</taxon>
        <taxon>Bacilli</taxon>
        <taxon>Bacillales</taxon>
        <taxon>Bacillaceae</taxon>
        <taxon>Alkalibacillus</taxon>
    </lineage>
</organism>
<dbReference type="InterPro" id="IPR041262">
    <property type="entry name" value="GerD_central"/>
</dbReference>
<name>A0ABP3K2F8_9BACI</name>
<keyword evidence="4" id="KW-1185">Reference proteome</keyword>
<feature type="compositionally biased region" description="Low complexity" evidence="1">
    <location>
        <begin position="197"/>
        <end position="207"/>
    </location>
</feature>
<evidence type="ECO:0000313" key="3">
    <source>
        <dbReference type="EMBL" id="GAA0468023.1"/>
    </source>
</evidence>
<proteinExistence type="predicted"/>
<feature type="compositionally biased region" description="Acidic residues" evidence="1">
    <location>
        <begin position="208"/>
        <end position="218"/>
    </location>
</feature>
<reference evidence="4" key="1">
    <citation type="journal article" date="2019" name="Int. J. Syst. Evol. Microbiol.">
        <title>The Global Catalogue of Microorganisms (GCM) 10K type strain sequencing project: providing services to taxonomists for standard genome sequencing and annotation.</title>
        <authorList>
            <consortium name="The Broad Institute Genomics Platform"/>
            <consortium name="The Broad Institute Genome Sequencing Center for Infectious Disease"/>
            <person name="Wu L."/>
            <person name="Ma J."/>
        </authorList>
    </citation>
    <scope>NUCLEOTIDE SEQUENCE [LARGE SCALE GENOMIC DNA]</scope>
    <source>
        <strain evidence="4">JCM 14193</strain>
    </source>
</reference>
<feature type="region of interest" description="Disordered" evidence="1">
    <location>
        <begin position="177"/>
        <end position="218"/>
    </location>
</feature>
<dbReference type="EMBL" id="BAAACZ010000020">
    <property type="protein sequence ID" value="GAA0468023.1"/>
    <property type="molecule type" value="Genomic_DNA"/>
</dbReference>
<feature type="domain" description="Spore germination GerD central core" evidence="2">
    <location>
        <begin position="65"/>
        <end position="178"/>
    </location>
</feature>
<dbReference type="PROSITE" id="PS51257">
    <property type="entry name" value="PROKAR_LIPOPROTEIN"/>
    <property type="match status" value="1"/>
</dbReference>
<evidence type="ECO:0000256" key="1">
    <source>
        <dbReference type="SAM" id="MobiDB-lite"/>
    </source>
</evidence>
<dbReference type="RefSeq" id="WP_343784026.1">
    <property type="nucleotide sequence ID" value="NZ_BAAACZ010000020.1"/>
</dbReference>
<evidence type="ECO:0000313" key="4">
    <source>
        <dbReference type="Proteomes" id="UP001500740"/>
    </source>
</evidence>
<sequence>MMVKQTVLLVLTICLFLVGCNGNNQQSESPDYEATKRMVVDILKTDDGKEALKETLSDEELKQELVLQSEEVNQAMERIFNSDDGKDFWMDMFEDPSFVQAYVQATREQDQELIKGLMSDSAYQEQMISLFHNEEVQNLIRQALRSQEYKGHLEDTIRETLESPVFKTKITESLIKAAEELDTSQGQEQGDEESANEEQNNGQSQAEEGQEEEGEQMQ</sequence>
<evidence type="ECO:0000259" key="2">
    <source>
        <dbReference type="Pfam" id="PF17898"/>
    </source>
</evidence>
<dbReference type="NCBIfam" id="NF040801">
    <property type="entry name" value="spore_GerD"/>
    <property type="match status" value="1"/>
</dbReference>
<comment type="caution">
    <text evidence="3">The sequence shown here is derived from an EMBL/GenBank/DDBJ whole genome shotgun (WGS) entry which is preliminary data.</text>
</comment>
<dbReference type="Proteomes" id="UP001500740">
    <property type="component" value="Unassembled WGS sequence"/>
</dbReference>